<feature type="domain" description="GAG-pre-integrase" evidence="2">
    <location>
        <begin position="40"/>
        <end position="112"/>
    </location>
</feature>
<gene>
    <name evidence="3" type="ORF">Tci_018359</name>
</gene>
<name>A0A6L2KAA9_TANCI</name>
<evidence type="ECO:0000313" key="3">
    <source>
        <dbReference type="EMBL" id="GEU46381.1"/>
    </source>
</evidence>
<dbReference type="AlphaFoldDB" id="A0A6L2KAA9"/>
<dbReference type="EMBL" id="BKCJ010002117">
    <property type="protein sequence ID" value="GEU46381.1"/>
    <property type="molecule type" value="Genomic_DNA"/>
</dbReference>
<organism evidence="3">
    <name type="scientific">Tanacetum cinerariifolium</name>
    <name type="common">Dalmatian daisy</name>
    <name type="synonym">Chrysanthemum cinerariifolium</name>
    <dbReference type="NCBI Taxonomy" id="118510"/>
    <lineage>
        <taxon>Eukaryota</taxon>
        <taxon>Viridiplantae</taxon>
        <taxon>Streptophyta</taxon>
        <taxon>Embryophyta</taxon>
        <taxon>Tracheophyta</taxon>
        <taxon>Spermatophyta</taxon>
        <taxon>Magnoliopsida</taxon>
        <taxon>eudicotyledons</taxon>
        <taxon>Gunneridae</taxon>
        <taxon>Pentapetalae</taxon>
        <taxon>asterids</taxon>
        <taxon>campanulids</taxon>
        <taxon>Asterales</taxon>
        <taxon>Asteraceae</taxon>
        <taxon>Asteroideae</taxon>
        <taxon>Anthemideae</taxon>
        <taxon>Anthemidinae</taxon>
        <taxon>Tanacetum</taxon>
    </lineage>
</organism>
<dbReference type="Pfam" id="PF07727">
    <property type="entry name" value="RVT_2"/>
    <property type="match status" value="1"/>
</dbReference>
<comment type="caution">
    <text evidence="3">The sequence shown here is derived from an EMBL/GenBank/DDBJ whole genome shotgun (WGS) entry which is preliminary data.</text>
</comment>
<sequence>MCDKKNNVLFTYTECVVLSSDFKLPDENYVLLRVPRENDMYNVDLKNVVPSGYLTCLFAKATLEKFNLWHRRLGHINFKTMNKLVKGNLVRGLPSKIFENNHTCVVCQKGKQHRASYKSKPIHGYPSPFRLRQLIQLETNISVSPIPTTRVHKDHPVTQIISDLTSVPQTKSITMMVKEQGGLHQINDEDFHTCKRAIGSKWVFKNKKDKRGIMIKNKARLVAHGHTQEEGIDYDEVFALVSRIEAIRLFLAYASFMGFMVYQMDVKSAFLYRTFEEKVYVFQPLGFKDHGYPDKVYMVVKALYGLYQALRAWYGTFTNYLQENGFQRGKIDQTLFIKKQKGDILLVQVYVDDIIFRSTNKELCKAFEKLMKDKFQMRKPLLKDPDGEDVDVHIYSKELASPKQTALGKDISNPFMAGSLPKIIW</sequence>
<dbReference type="Pfam" id="PF13976">
    <property type="entry name" value="gag_pre-integrs"/>
    <property type="match status" value="1"/>
</dbReference>
<proteinExistence type="predicted"/>
<feature type="domain" description="Reverse transcriptase Ty1/copia-type" evidence="1">
    <location>
        <begin position="195"/>
        <end position="378"/>
    </location>
</feature>
<dbReference type="InterPro" id="IPR013103">
    <property type="entry name" value="RVT_2"/>
</dbReference>
<reference evidence="3" key="1">
    <citation type="journal article" date="2019" name="Sci. Rep.">
        <title>Draft genome of Tanacetum cinerariifolium, the natural source of mosquito coil.</title>
        <authorList>
            <person name="Yamashiro T."/>
            <person name="Shiraishi A."/>
            <person name="Satake H."/>
            <person name="Nakayama K."/>
        </authorList>
    </citation>
    <scope>NUCLEOTIDE SEQUENCE</scope>
</reference>
<protein>
    <submittedName>
        <fullName evidence="3">Putative ribonuclease H-like domain-containing protein</fullName>
    </submittedName>
</protein>
<dbReference type="InterPro" id="IPR025724">
    <property type="entry name" value="GAG-pre-integrase_dom"/>
</dbReference>
<dbReference type="InterPro" id="IPR043502">
    <property type="entry name" value="DNA/RNA_pol_sf"/>
</dbReference>
<evidence type="ECO:0000259" key="1">
    <source>
        <dbReference type="Pfam" id="PF07727"/>
    </source>
</evidence>
<accession>A0A6L2KAA9</accession>
<dbReference type="SUPFAM" id="SSF56672">
    <property type="entry name" value="DNA/RNA polymerases"/>
    <property type="match status" value="1"/>
</dbReference>
<evidence type="ECO:0000259" key="2">
    <source>
        <dbReference type="Pfam" id="PF13976"/>
    </source>
</evidence>